<comment type="similarity">
    <text evidence="1">Belongs to the thioesterase family.</text>
</comment>
<protein>
    <submittedName>
        <fullName evidence="3">Surfactin synthase thioesterase subunit</fullName>
        <ecNumber evidence="3">3.1.2.-</ecNumber>
    </submittedName>
</protein>
<dbReference type="GO" id="GO:0008610">
    <property type="term" value="P:lipid biosynthetic process"/>
    <property type="evidence" value="ECO:0007669"/>
    <property type="project" value="TreeGrafter"/>
</dbReference>
<dbReference type="PANTHER" id="PTHR11487">
    <property type="entry name" value="THIOESTERASE"/>
    <property type="match status" value="1"/>
</dbReference>
<dbReference type="EMBL" id="CACVBR010000022">
    <property type="protein sequence ID" value="CAA7196351.1"/>
    <property type="molecule type" value="Genomic_DNA"/>
</dbReference>
<dbReference type="InterPro" id="IPR001031">
    <property type="entry name" value="Thioesterase"/>
</dbReference>
<evidence type="ECO:0000313" key="4">
    <source>
        <dbReference type="Proteomes" id="UP000445144"/>
    </source>
</evidence>
<dbReference type="EC" id="3.1.2.-" evidence="3"/>
<dbReference type="PANTHER" id="PTHR11487:SF0">
    <property type="entry name" value="S-ACYL FATTY ACID SYNTHASE THIOESTERASE, MEDIUM CHAIN"/>
    <property type="match status" value="1"/>
</dbReference>
<evidence type="ECO:0000259" key="2">
    <source>
        <dbReference type="Pfam" id="PF00975"/>
    </source>
</evidence>
<evidence type="ECO:0000313" key="3">
    <source>
        <dbReference type="EMBL" id="CAA7196351.1"/>
    </source>
</evidence>
<proteinExistence type="inferred from homology"/>
<evidence type="ECO:0000256" key="1">
    <source>
        <dbReference type="ARBA" id="ARBA00007169"/>
    </source>
</evidence>
<dbReference type="InterPro" id="IPR029058">
    <property type="entry name" value="AB_hydrolase_fold"/>
</dbReference>
<sequence length="221" mass="25987">MKLITFHFAGGNQYSFSKIFKGHTNNHIPFALQRDTDDLDLNEAIHNFLLDINEKIFKNSPYVIYGHSMGALIGYLICQKLQEDDLPMPQKLIISGKKAASIPREKKLAHLSDNEFWNEILTLGGIPDEMQNYPELIEYYLPILRHDFKLVENYQYEKKSKLNIPIDVFYGSEESTEEEMLGWQNETTEKVTITKLEGNHFFIFNHVEYFRNYFDNLIHQK</sequence>
<dbReference type="Gene3D" id="3.40.50.1820">
    <property type="entry name" value="alpha/beta hydrolase"/>
    <property type="match status" value="1"/>
</dbReference>
<dbReference type="AlphaFoldDB" id="A0A6N4X6M7"/>
<reference evidence="3 4" key="1">
    <citation type="submission" date="2020-01" db="EMBL/GenBank/DDBJ databases">
        <authorList>
            <person name="Rodrigo-Torres L."/>
            <person name="Arahal R. D."/>
            <person name="Lucena T."/>
        </authorList>
    </citation>
    <scope>NUCLEOTIDE SEQUENCE [LARGE SCALE GENOMIC DNA]</scope>
    <source>
        <strain evidence="3 4">CECT 9293</strain>
    </source>
</reference>
<dbReference type="SUPFAM" id="SSF53474">
    <property type="entry name" value="alpha/beta-Hydrolases"/>
    <property type="match status" value="1"/>
</dbReference>
<keyword evidence="4" id="KW-1185">Reference proteome</keyword>
<dbReference type="InterPro" id="IPR012223">
    <property type="entry name" value="TEII"/>
</dbReference>
<feature type="domain" description="Thioesterase" evidence="2">
    <location>
        <begin position="2"/>
        <end position="208"/>
    </location>
</feature>
<name>A0A6N4X6M7_9FLAO</name>
<dbReference type="GO" id="GO:0016787">
    <property type="term" value="F:hydrolase activity"/>
    <property type="evidence" value="ECO:0007669"/>
    <property type="project" value="UniProtKB-KW"/>
</dbReference>
<dbReference type="RefSeq" id="WP_162033200.1">
    <property type="nucleotide sequence ID" value="NZ_CACVBR010000022.1"/>
</dbReference>
<dbReference type="Proteomes" id="UP000445144">
    <property type="component" value="Unassembled WGS sequence"/>
</dbReference>
<organism evidence="3 4">
    <name type="scientific">Chryseobacterium potabilaquae</name>
    <dbReference type="NCBI Taxonomy" id="2675057"/>
    <lineage>
        <taxon>Bacteria</taxon>
        <taxon>Pseudomonadati</taxon>
        <taxon>Bacteroidota</taxon>
        <taxon>Flavobacteriia</taxon>
        <taxon>Flavobacteriales</taxon>
        <taxon>Weeksellaceae</taxon>
        <taxon>Chryseobacterium group</taxon>
        <taxon>Chryseobacterium</taxon>
    </lineage>
</organism>
<gene>
    <name evidence="3" type="primary">srfAD</name>
    <name evidence="3" type="ORF">CHRY9293_02448</name>
</gene>
<accession>A0A6N4X6M7</accession>
<keyword evidence="3" id="KW-0378">Hydrolase</keyword>
<dbReference type="Pfam" id="PF00975">
    <property type="entry name" value="Thioesterase"/>
    <property type="match status" value="1"/>
</dbReference>